<protein>
    <submittedName>
        <fullName evidence="2">Uncharacterized protein</fullName>
    </submittedName>
</protein>
<gene>
    <name evidence="2" type="ORF">SCLAR_v1c02930</name>
</gene>
<sequence length="99" mass="11100">MKKQKDKSEKNTNKYGVFNGNVIKSDTIVADTEFIIEPYKDESITITQISGDSYKRQKTLETPPKIKKKSKNNLIYKIIATIVIALTFVGGIIFLAVSS</sequence>
<feature type="transmembrane region" description="Helical" evidence="1">
    <location>
        <begin position="74"/>
        <end position="97"/>
    </location>
</feature>
<evidence type="ECO:0000313" key="2">
    <source>
        <dbReference type="EMBL" id="ATX70623.1"/>
    </source>
</evidence>
<keyword evidence="1" id="KW-1133">Transmembrane helix</keyword>
<organism evidence="2 3">
    <name type="scientific">Spiroplasma clarkii</name>
    <dbReference type="NCBI Taxonomy" id="2139"/>
    <lineage>
        <taxon>Bacteria</taxon>
        <taxon>Bacillati</taxon>
        <taxon>Mycoplasmatota</taxon>
        <taxon>Mollicutes</taxon>
        <taxon>Entomoplasmatales</taxon>
        <taxon>Spiroplasmataceae</taxon>
        <taxon>Spiroplasma</taxon>
    </lineage>
</organism>
<keyword evidence="3" id="KW-1185">Reference proteome</keyword>
<dbReference type="Proteomes" id="UP000231179">
    <property type="component" value="Chromosome"/>
</dbReference>
<dbReference type="RefSeq" id="WP_100254187.1">
    <property type="nucleotide sequence ID" value="NZ_CP024870.1"/>
</dbReference>
<evidence type="ECO:0000256" key="1">
    <source>
        <dbReference type="SAM" id="Phobius"/>
    </source>
</evidence>
<accession>A0A2K8KG01</accession>
<proteinExistence type="predicted"/>
<name>A0A2K8KG01_9MOLU</name>
<keyword evidence="1" id="KW-0812">Transmembrane</keyword>
<reference evidence="2 3" key="1">
    <citation type="submission" date="2017-11" db="EMBL/GenBank/DDBJ databases">
        <title>Complete genome sequence of Spiroplasma clarkii CN-5 (DSM 19994).</title>
        <authorList>
            <person name="Tsai Y.-M."/>
            <person name="Chang A."/>
            <person name="Lo W.-S."/>
            <person name="Kuo C.-H."/>
        </authorList>
    </citation>
    <scope>NUCLEOTIDE SEQUENCE [LARGE SCALE GENOMIC DNA]</scope>
    <source>
        <strain evidence="2 3">CN-5</strain>
    </source>
</reference>
<dbReference type="AlphaFoldDB" id="A0A2K8KG01"/>
<evidence type="ECO:0000313" key="3">
    <source>
        <dbReference type="Proteomes" id="UP000231179"/>
    </source>
</evidence>
<keyword evidence="1" id="KW-0472">Membrane</keyword>
<dbReference type="EMBL" id="CP024870">
    <property type="protein sequence ID" value="ATX70623.1"/>
    <property type="molecule type" value="Genomic_DNA"/>
</dbReference>